<dbReference type="PROSITE" id="PS51782">
    <property type="entry name" value="LYSM"/>
    <property type="match status" value="1"/>
</dbReference>
<evidence type="ECO:0000259" key="2">
    <source>
        <dbReference type="PROSITE" id="PS51782"/>
    </source>
</evidence>
<feature type="domain" description="LysM" evidence="2">
    <location>
        <begin position="138"/>
        <end position="187"/>
    </location>
</feature>
<evidence type="ECO:0000256" key="1">
    <source>
        <dbReference type="SAM" id="Phobius"/>
    </source>
</evidence>
<keyword evidence="4" id="KW-1185">Reference proteome</keyword>
<dbReference type="Pfam" id="PF01476">
    <property type="entry name" value="LysM"/>
    <property type="match status" value="1"/>
</dbReference>
<name>A0A4U2YWQ4_9ACTN</name>
<dbReference type="Gene3D" id="3.10.350.10">
    <property type="entry name" value="LysM domain"/>
    <property type="match status" value="1"/>
</dbReference>
<evidence type="ECO:0000313" key="4">
    <source>
        <dbReference type="Proteomes" id="UP000307808"/>
    </source>
</evidence>
<dbReference type="OrthoDB" id="5084290at2"/>
<evidence type="ECO:0000313" key="3">
    <source>
        <dbReference type="EMBL" id="TKI64601.1"/>
    </source>
</evidence>
<dbReference type="AlphaFoldDB" id="A0A4U2YWQ4"/>
<keyword evidence="1" id="KW-1133">Transmembrane helix</keyword>
<dbReference type="SMART" id="SM00257">
    <property type="entry name" value="LysM"/>
    <property type="match status" value="1"/>
</dbReference>
<dbReference type="Proteomes" id="UP000307808">
    <property type="component" value="Unassembled WGS sequence"/>
</dbReference>
<dbReference type="SUPFAM" id="SSF54106">
    <property type="entry name" value="LysM domain"/>
    <property type="match status" value="1"/>
</dbReference>
<keyword evidence="1" id="KW-0812">Transmembrane</keyword>
<dbReference type="EMBL" id="SZPY01000001">
    <property type="protein sequence ID" value="TKI64601.1"/>
    <property type="molecule type" value="Genomic_DNA"/>
</dbReference>
<sequence>MPNQVDAGTPLDRIELLFERRLLRSNMCSNVEHVLDRTSDRIRRWCRGSVLQNCRRLRIDIHSRRTHHARPPLPQEVSMTSIATHATIPASPLGQVRLTRRGRVVVVLAALVLALVVGIALSGVSSASEEAGAARATEVVVVNEGDTLWGIAAEVAEDGEVRSMITEIRELNDLDSSVVTLGQKIHVPVAG</sequence>
<protein>
    <submittedName>
        <fullName evidence="3">LysM peptidoglycan-binding domain-containing protein</fullName>
    </submittedName>
</protein>
<dbReference type="InterPro" id="IPR018392">
    <property type="entry name" value="LysM"/>
</dbReference>
<proteinExistence type="predicted"/>
<accession>A0A4U2YWQ4</accession>
<feature type="transmembrane region" description="Helical" evidence="1">
    <location>
        <begin position="104"/>
        <end position="124"/>
    </location>
</feature>
<keyword evidence="1" id="KW-0472">Membrane</keyword>
<comment type="caution">
    <text evidence="3">The sequence shown here is derived from an EMBL/GenBank/DDBJ whole genome shotgun (WGS) entry which is preliminary data.</text>
</comment>
<gene>
    <name evidence="3" type="ORF">FC770_05635</name>
</gene>
<dbReference type="InterPro" id="IPR036779">
    <property type="entry name" value="LysM_dom_sf"/>
</dbReference>
<reference evidence="3 4" key="1">
    <citation type="submission" date="2019-04" db="EMBL/GenBank/DDBJ databases">
        <authorList>
            <person name="Dong K."/>
        </authorList>
    </citation>
    <scope>NUCLEOTIDE SEQUENCE [LARGE SCALE GENOMIC DNA]</scope>
    <source>
        <strain evidence="4">dk3543</strain>
    </source>
</reference>
<organism evidence="3 4">
    <name type="scientific">Nocardioides jishulii</name>
    <dbReference type="NCBI Taxonomy" id="2575440"/>
    <lineage>
        <taxon>Bacteria</taxon>
        <taxon>Bacillati</taxon>
        <taxon>Actinomycetota</taxon>
        <taxon>Actinomycetes</taxon>
        <taxon>Propionibacteriales</taxon>
        <taxon>Nocardioidaceae</taxon>
        <taxon>Nocardioides</taxon>
    </lineage>
</organism>
<dbReference type="CDD" id="cd00118">
    <property type="entry name" value="LysM"/>
    <property type="match status" value="1"/>
</dbReference>